<feature type="region of interest" description="Disordered" evidence="1">
    <location>
        <begin position="243"/>
        <end position="289"/>
    </location>
</feature>
<name>A0ABN0VBW2_9ACTN</name>
<evidence type="ECO:0000313" key="4">
    <source>
        <dbReference type="Proteomes" id="UP001501867"/>
    </source>
</evidence>
<evidence type="ECO:0000259" key="2">
    <source>
        <dbReference type="Pfam" id="PF03771"/>
    </source>
</evidence>
<dbReference type="Pfam" id="PF03771">
    <property type="entry name" value="SPDY"/>
    <property type="match status" value="2"/>
</dbReference>
<evidence type="ECO:0000256" key="1">
    <source>
        <dbReference type="SAM" id="MobiDB-lite"/>
    </source>
</evidence>
<accession>A0ABN0VBW2</accession>
<organism evidence="3 4">
    <name type="scientific">Streptomyces polychromogenes</name>
    <dbReference type="NCBI Taxonomy" id="67342"/>
    <lineage>
        <taxon>Bacteria</taxon>
        <taxon>Bacillati</taxon>
        <taxon>Actinomycetota</taxon>
        <taxon>Actinomycetes</taxon>
        <taxon>Kitasatosporales</taxon>
        <taxon>Streptomycetaceae</taxon>
        <taxon>Streptomyces</taxon>
    </lineage>
</organism>
<keyword evidence="4" id="KW-1185">Reference proteome</keyword>
<reference evidence="3 4" key="1">
    <citation type="journal article" date="2019" name="Int. J. Syst. Evol. Microbiol.">
        <title>The Global Catalogue of Microorganisms (GCM) 10K type strain sequencing project: providing services to taxonomists for standard genome sequencing and annotation.</title>
        <authorList>
            <consortium name="The Broad Institute Genomics Platform"/>
            <consortium name="The Broad Institute Genome Sequencing Center for Infectious Disease"/>
            <person name="Wu L."/>
            <person name="Ma J."/>
        </authorList>
    </citation>
    <scope>NUCLEOTIDE SEQUENCE [LARGE SCALE GENOMIC DNA]</scope>
    <source>
        <strain evidence="3 4">JCM 4505</strain>
    </source>
</reference>
<proteinExistence type="predicted"/>
<feature type="domain" description="DUF317" evidence="2">
    <location>
        <begin position="161"/>
        <end position="228"/>
    </location>
</feature>
<gene>
    <name evidence="3" type="ORF">GCM10010302_25260</name>
</gene>
<comment type="caution">
    <text evidence="3">The sequence shown here is derived from an EMBL/GenBank/DDBJ whole genome shotgun (WGS) entry which is preliminary data.</text>
</comment>
<dbReference type="Proteomes" id="UP001501867">
    <property type="component" value="Unassembled WGS sequence"/>
</dbReference>
<dbReference type="EMBL" id="BAAABV010000015">
    <property type="protein sequence ID" value="GAA0285930.1"/>
    <property type="molecule type" value="Genomic_DNA"/>
</dbReference>
<evidence type="ECO:0000313" key="3">
    <source>
        <dbReference type="EMBL" id="GAA0285930.1"/>
    </source>
</evidence>
<feature type="domain" description="DUF317" evidence="2">
    <location>
        <begin position="61"/>
        <end position="115"/>
    </location>
</feature>
<protein>
    <recommendedName>
        <fullName evidence="2">DUF317 domain-containing protein</fullName>
    </recommendedName>
</protein>
<dbReference type="RefSeq" id="WP_344157312.1">
    <property type="nucleotide sequence ID" value="NZ_BAAABV010000015.1"/>
</dbReference>
<sequence length="289" mass="30644">MPLPPSVPPPAPHAGSLEHEYVLAAPVALAGSGASRTVSESLDAAVGWSKAIAFGTDAYYTSPCQRVRIANPVESHYGGWTIAFAEDALGVPDWIATLGRETPAEVVSAFTDALVAGLGNSFRDHLLGGALFVPTGPAALLAEQGWEPAPRQSGAHFQVAPDGHAAYRIRLGPAHTYDELMDPELSTWRLSGGPDPLTAPTWQAYFTAGTPQHLIAASAKALADPEPVSRYVHAIPERHPPLVTTQPARRERSQTAAARARSVPGSRQLRVLATPMPQAGYTAPPRRQR</sequence>
<dbReference type="InterPro" id="IPR005523">
    <property type="entry name" value="DUF317_SPDY"/>
</dbReference>